<dbReference type="SUPFAM" id="SSF54427">
    <property type="entry name" value="NTF2-like"/>
    <property type="match status" value="1"/>
</dbReference>
<sequence length="130" mass="14359">MSTTTTPTTAQEYVRFWNLPPQEQRSLGRSLFTPDVLRTTPVGVGTGVEDMVDFSTQFATHVGDYEFRSRAEPDAHHDRVRVPWELLAGGGSFAEGTDVLTLDDAGRITTIVGFLDRAPEGFDHHAHEEG</sequence>
<evidence type="ECO:0000313" key="1">
    <source>
        <dbReference type="EMBL" id="MFC7403679.1"/>
    </source>
</evidence>
<dbReference type="EMBL" id="JBHTCQ010000001">
    <property type="protein sequence ID" value="MFC7403679.1"/>
    <property type="molecule type" value="Genomic_DNA"/>
</dbReference>
<dbReference type="Gene3D" id="3.10.450.50">
    <property type="match status" value="1"/>
</dbReference>
<proteinExistence type="predicted"/>
<name>A0ABW2Q401_9MICO</name>
<reference evidence="2" key="1">
    <citation type="journal article" date="2019" name="Int. J. Syst. Evol. Microbiol.">
        <title>The Global Catalogue of Microorganisms (GCM) 10K type strain sequencing project: providing services to taxonomists for standard genome sequencing and annotation.</title>
        <authorList>
            <consortium name="The Broad Institute Genomics Platform"/>
            <consortium name="The Broad Institute Genome Sequencing Center for Infectious Disease"/>
            <person name="Wu L."/>
            <person name="Ma J."/>
        </authorList>
    </citation>
    <scope>NUCLEOTIDE SEQUENCE [LARGE SCALE GENOMIC DNA]</scope>
    <source>
        <strain evidence="2">JCM 1490</strain>
    </source>
</reference>
<keyword evidence="2" id="KW-1185">Reference proteome</keyword>
<dbReference type="InterPro" id="IPR032710">
    <property type="entry name" value="NTF2-like_dom_sf"/>
</dbReference>
<accession>A0ABW2Q401</accession>
<evidence type="ECO:0000313" key="2">
    <source>
        <dbReference type="Proteomes" id="UP001596455"/>
    </source>
</evidence>
<protein>
    <submittedName>
        <fullName evidence="1">Isomerase</fullName>
    </submittedName>
</protein>
<dbReference type="Proteomes" id="UP001596455">
    <property type="component" value="Unassembled WGS sequence"/>
</dbReference>
<dbReference type="GO" id="GO:0016853">
    <property type="term" value="F:isomerase activity"/>
    <property type="evidence" value="ECO:0007669"/>
    <property type="project" value="UniProtKB-KW"/>
</dbReference>
<dbReference type="RefSeq" id="WP_382390369.1">
    <property type="nucleotide sequence ID" value="NZ_JBHTCQ010000001.1"/>
</dbReference>
<organism evidence="1 2">
    <name type="scientific">Georgenia alba</name>
    <dbReference type="NCBI Taxonomy" id="2233858"/>
    <lineage>
        <taxon>Bacteria</taxon>
        <taxon>Bacillati</taxon>
        <taxon>Actinomycetota</taxon>
        <taxon>Actinomycetes</taxon>
        <taxon>Micrococcales</taxon>
        <taxon>Bogoriellaceae</taxon>
        <taxon>Georgenia</taxon>
    </lineage>
</organism>
<comment type="caution">
    <text evidence="1">The sequence shown here is derived from an EMBL/GenBank/DDBJ whole genome shotgun (WGS) entry which is preliminary data.</text>
</comment>
<gene>
    <name evidence="1" type="ORF">ACFQQL_01055</name>
</gene>
<keyword evidence="1" id="KW-0413">Isomerase</keyword>